<gene>
    <name evidence="1" type="ORF">AVEN_30707_1</name>
</gene>
<dbReference type="Proteomes" id="UP000499080">
    <property type="component" value="Unassembled WGS sequence"/>
</dbReference>
<evidence type="ECO:0000313" key="1">
    <source>
        <dbReference type="EMBL" id="GBM82943.1"/>
    </source>
</evidence>
<keyword evidence="2" id="KW-1185">Reference proteome</keyword>
<protein>
    <submittedName>
        <fullName evidence="1">Uncharacterized protein</fullName>
    </submittedName>
</protein>
<reference evidence="1 2" key="1">
    <citation type="journal article" date="2019" name="Sci. Rep.">
        <title>Orb-weaving spider Araneus ventricosus genome elucidates the spidroin gene catalogue.</title>
        <authorList>
            <person name="Kono N."/>
            <person name="Nakamura H."/>
            <person name="Ohtoshi R."/>
            <person name="Moran D.A.P."/>
            <person name="Shinohara A."/>
            <person name="Yoshida Y."/>
            <person name="Fujiwara M."/>
            <person name="Mori M."/>
            <person name="Tomita M."/>
            <person name="Arakawa K."/>
        </authorList>
    </citation>
    <scope>NUCLEOTIDE SEQUENCE [LARGE SCALE GENOMIC DNA]</scope>
</reference>
<accession>A0A4Y2IYJ9</accession>
<sequence length="172" mass="19276">MMMIGSIVDYVRSGRMRNVPVTKAVEHLYATTAKFSGCVLLASCPAYSYPTWRLYRTFKYNITSLKSRLSHVTSFSCVFVGGLVCSRISTLYGEAVAVFFVQDACCIAFRLFLYFRMSWREEGGRRCLSTTARAMVTNVPLSADSRLQPFGPFLAISSGFKALSQSRQLVDH</sequence>
<evidence type="ECO:0000313" key="2">
    <source>
        <dbReference type="Proteomes" id="UP000499080"/>
    </source>
</evidence>
<proteinExistence type="predicted"/>
<comment type="caution">
    <text evidence="1">The sequence shown here is derived from an EMBL/GenBank/DDBJ whole genome shotgun (WGS) entry which is preliminary data.</text>
</comment>
<dbReference type="AlphaFoldDB" id="A0A4Y2IYJ9"/>
<organism evidence="1 2">
    <name type="scientific">Araneus ventricosus</name>
    <name type="common">Orbweaver spider</name>
    <name type="synonym">Epeira ventricosa</name>
    <dbReference type="NCBI Taxonomy" id="182803"/>
    <lineage>
        <taxon>Eukaryota</taxon>
        <taxon>Metazoa</taxon>
        <taxon>Ecdysozoa</taxon>
        <taxon>Arthropoda</taxon>
        <taxon>Chelicerata</taxon>
        <taxon>Arachnida</taxon>
        <taxon>Araneae</taxon>
        <taxon>Araneomorphae</taxon>
        <taxon>Entelegynae</taxon>
        <taxon>Araneoidea</taxon>
        <taxon>Araneidae</taxon>
        <taxon>Araneus</taxon>
    </lineage>
</organism>
<name>A0A4Y2IYJ9_ARAVE</name>
<dbReference type="EMBL" id="BGPR01003044">
    <property type="protein sequence ID" value="GBM82943.1"/>
    <property type="molecule type" value="Genomic_DNA"/>
</dbReference>